<dbReference type="InterPro" id="IPR018062">
    <property type="entry name" value="HTH_AraC-typ_CS"/>
</dbReference>
<evidence type="ECO:0000256" key="1">
    <source>
        <dbReference type="ARBA" id="ARBA00023015"/>
    </source>
</evidence>
<dbReference type="InterPro" id="IPR020449">
    <property type="entry name" value="Tscrpt_reg_AraC-type_HTH"/>
</dbReference>
<dbReference type="EMBL" id="NXIE01000001">
    <property type="protein sequence ID" value="RXK13955.1"/>
    <property type="molecule type" value="Genomic_DNA"/>
</dbReference>
<dbReference type="AlphaFoldDB" id="A0A4Q1AVA0"/>
<organism evidence="5 6">
    <name type="scientific">Halarcobacter mediterraneus</name>
    <dbReference type="NCBI Taxonomy" id="2023153"/>
    <lineage>
        <taxon>Bacteria</taxon>
        <taxon>Pseudomonadati</taxon>
        <taxon>Campylobacterota</taxon>
        <taxon>Epsilonproteobacteria</taxon>
        <taxon>Campylobacterales</taxon>
        <taxon>Arcobacteraceae</taxon>
        <taxon>Halarcobacter</taxon>
    </lineage>
</organism>
<proteinExistence type="predicted"/>
<dbReference type="GO" id="GO:0043565">
    <property type="term" value="F:sequence-specific DNA binding"/>
    <property type="evidence" value="ECO:0007669"/>
    <property type="project" value="InterPro"/>
</dbReference>
<protein>
    <recommendedName>
        <fullName evidence="4">HTH araC/xylS-type domain-containing protein</fullName>
    </recommendedName>
</protein>
<dbReference type="Proteomes" id="UP000289718">
    <property type="component" value="Unassembled WGS sequence"/>
</dbReference>
<sequence length="288" mass="33102">MKKSIIENREILNMPDGVHDTNLPSIKIFKTETYEPKSPLIYDVCLILVLQGKKIANLANNSFTFDCDNYLVVPTTLPLECETYATKEDPFICLLVSLDREIMYDIIEKLCTREFNSENKSSFGIFSDKVTNEIENITSKLLDILESKEESNILANGVLTELFYRIAIGKNAKMLHKMFLEENSESKIAKALKIIHDNYKENHDMETLARVCDMSVSSFHNHFKKITSHTPLQYIKKIRLSKAKEFLTKYDYKVVAVANELGYDNPSHFSRDFKSYFGYSPKEAKASS</sequence>
<dbReference type="RefSeq" id="WP_129060064.1">
    <property type="nucleotide sequence ID" value="NZ_NXIE01000001.1"/>
</dbReference>
<dbReference type="PANTHER" id="PTHR43436">
    <property type="entry name" value="ARAC-FAMILY TRANSCRIPTIONAL REGULATOR"/>
    <property type="match status" value="1"/>
</dbReference>
<evidence type="ECO:0000256" key="3">
    <source>
        <dbReference type="ARBA" id="ARBA00023163"/>
    </source>
</evidence>
<name>A0A4Q1AVA0_9BACT</name>
<feature type="domain" description="HTH araC/xylS-type" evidence="4">
    <location>
        <begin position="189"/>
        <end position="287"/>
    </location>
</feature>
<accession>A0A4Q1AVA0</accession>
<dbReference type="PRINTS" id="PR00032">
    <property type="entry name" value="HTHARAC"/>
</dbReference>
<gene>
    <name evidence="5" type="ORF">CP965_00465</name>
</gene>
<dbReference type="OrthoDB" id="9802263at2"/>
<evidence type="ECO:0000313" key="6">
    <source>
        <dbReference type="Proteomes" id="UP000289718"/>
    </source>
</evidence>
<keyword evidence="2" id="KW-0238">DNA-binding</keyword>
<dbReference type="Pfam" id="PF06719">
    <property type="entry name" value="AraC_N"/>
    <property type="match status" value="1"/>
</dbReference>
<dbReference type="PANTHER" id="PTHR43436:SF2">
    <property type="entry name" value="ARAC_XYLS FAMILY TRANSCRIPTIONAL REGULATOR"/>
    <property type="match status" value="1"/>
</dbReference>
<dbReference type="PROSITE" id="PS01124">
    <property type="entry name" value="HTH_ARAC_FAMILY_2"/>
    <property type="match status" value="1"/>
</dbReference>
<dbReference type="InterPro" id="IPR009057">
    <property type="entry name" value="Homeodomain-like_sf"/>
</dbReference>
<dbReference type="SUPFAM" id="SSF46689">
    <property type="entry name" value="Homeodomain-like"/>
    <property type="match status" value="2"/>
</dbReference>
<dbReference type="InterPro" id="IPR018060">
    <property type="entry name" value="HTH_AraC"/>
</dbReference>
<keyword evidence="1" id="KW-0805">Transcription regulation</keyword>
<dbReference type="InterPro" id="IPR009594">
    <property type="entry name" value="Tscrpt_reg_HTH_AraC_N"/>
</dbReference>
<dbReference type="Pfam" id="PF12833">
    <property type="entry name" value="HTH_18"/>
    <property type="match status" value="1"/>
</dbReference>
<reference evidence="5 6" key="1">
    <citation type="submission" date="2017-09" db="EMBL/GenBank/DDBJ databases">
        <title>Genomics of the genus Arcobacter.</title>
        <authorList>
            <person name="Perez-Cataluna A."/>
            <person name="Figueras M.J."/>
            <person name="Salas-Masso N."/>
        </authorList>
    </citation>
    <scope>NUCLEOTIDE SEQUENCE [LARGE SCALE GENOMIC DNA]</scope>
    <source>
        <strain evidence="5 6">F156-34</strain>
    </source>
</reference>
<keyword evidence="3" id="KW-0804">Transcription</keyword>
<comment type="caution">
    <text evidence="5">The sequence shown here is derived from an EMBL/GenBank/DDBJ whole genome shotgun (WGS) entry which is preliminary data.</text>
</comment>
<keyword evidence="6" id="KW-1185">Reference proteome</keyword>
<dbReference type="Gene3D" id="1.10.10.60">
    <property type="entry name" value="Homeodomain-like"/>
    <property type="match status" value="2"/>
</dbReference>
<evidence type="ECO:0000259" key="4">
    <source>
        <dbReference type="PROSITE" id="PS01124"/>
    </source>
</evidence>
<evidence type="ECO:0000256" key="2">
    <source>
        <dbReference type="ARBA" id="ARBA00023125"/>
    </source>
</evidence>
<dbReference type="GO" id="GO:0003700">
    <property type="term" value="F:DNA-binding transcription factor activity"/>
    <property type="evidence" value="ECO:0007669"/>
    <property type="project" value="InterPro"/>
</dbReference>
<dbReference type="SMART" id="SM00342">
    <property type="entry name" value="HTH_ARAC"/>
    <property type="match status" value="1"/>
</dbReference>
<evidence type="ECO:0000313" key="5">
    <source>
        <dbReference type="EMBL" id="RXK13955.1"/>
    </source>
</evidence>
<dbReference type="PROSITE" id="PS00041">
    <property type="entry name" value="HTH_ARAC_FAMILY_1"/>
    <property type="match status" value="1"/>
</dbReference>